<dbReference type="Proteomes" id="UP001519460">
    <property type="component" value="Unassembled WGS sequence"/>
</dbReference>
<dbReference type="AlphaFoldDB" id="A0ABD0KWJ6"/>
<name>A0ABD0KWJ6_9CAEN</name>
<evidence type="ECO:0000313" key="2">
    <source>
        <dbReference type="Proteomes" id="UP001519460"/>
    </source>
</evidence>
<accession>A0ABD0KWJ6</accession>
<proteinExistence type="predicted"/>
<protein>
    <submittedName>
        <fullName evidence="1">Uncharacterized protein</fullName>
    </submittedName>
</protein>
<dbReference type="EMBL" id="JACVVK020000114">
    <property type="protein sequence ID" value="KAK7491431.1"/>
    <property type="molecule type" value="Genomic_DNA"/>
</dbReference>
<sequence>MSRRNARCCEPDDWNSCRKTRTSDLHKTERWSQLICHVTSALWKLAVRFGSSVGWNFRCQLALAGSGQVIVSPNRPPEVTLFTVCTQAKQDQD</sequence>
<organism evidence="1 2">
    <name type="scientific">Batillaria attramentaria</name>
    <dbReference type="NCBI Taxonomy" id="370345"/>
    <lineage>
        <taxon>Eukaryota</taxon>
        <taxon>Metazoa</taxon>
        <taxon>Spiralia</taxon>
        <taxon>Lophotrochozoa</taxon>
        <taxon>Mollusca</taxon>
        <taxon>Gastropoda</taxon>
        <taxon>Caenogastropoda</taxon>
        <taxon>Sorbeoconcha</taxon>
        <taxon>Cerithioidea</taxon>
        <taxon>Batillariidae</taxon>
        <taxon>Batillaria</taxon>
    </lineage>
</organism>
<gene>
    <name evidence="1" type="ORF">BaRGS_00017260</name>
</gene>
<reference evidence="1 2" key="1">
    <citation type="journal article" date="2023" name="Sci. Data">
        <title>Genome assembly of the Korean intertidal mud-creeper Batillaria attramentaria.</title>
        <authorList>
            <person name="Patra A.K."/>
            <person name="Ho P.T."/>
            <person name="Jun S."/>
            <person name="Lee S.J."/>
            <person name="Kim Y."/>
            <person name="Won Y.J."/>
        </authorList>
    </citation>
    <scope>NUCLEOTIDE SEQUENCE [LARGE SCALE GENOMIC DNA]</scope>
    <source>
        <strain evidence="1">Wonlab-2016</strain>
    </source>
</reference>
<evidence type="ECO:0000313" key="1">
    <source>
        <dbReference type="EMBL" id="KAK7491431.1"/>
    </source>
</evidence>
<keyword evidence="2" id="KW-1185">Reference proteome</keyword>
<comment type="caution">
    <text evidence="1">The sequence shown here is derived from an EMBL/GenBank/DDBJ whole genome shotgun (WGS) entry which is preliminary data.</text>
</comment>